<dbReference type="AlphaFoldDB" id="K5CM80"/>
<feature type="transmembrane region" description="Helical" evidence="1">
    <location>
        <begin position="20"/>
        <end position="44"/>
    </location>
</feature>
<dbReference type="HOGENOM" id="CLU_1173602_0_0_10"/>
<name>K5CM80_9BACE</name>
<comment type="caution">
    <text evidence="2">The sequence shown here is derived from an EMBL/GenBank/DDBJ whole genome shotgun (WGS) entry which is preliminary data.</text>
</comment>
<evidence type="ECO:0000256" key="1">
    <source>
        <dbReference type="SAM" id="Phobius"/>
    </source>
</evidence>
<reference evidence="2 3" key="1">
    <citation type="submission" date="2012-02" db="EMBL/GenBank/DDBJ databases">
        <title>The Genome Sequence of Bacteroides finegoldii CL09T03C10.</title>
        <authorList>
            <consortium name="The Broad Institute Genome Sequencing Platform"/>
            <person name="Earl A."/>
            <person name="Ward D."/>
            <person name="Feldgarden M."/>
            <person name="Gevers D."/>
            <person name="Zitomersky N.L."/>
            <person name="Coyne M.J."/>
            <person name="Comstock L.E."/>
            <person name="Young S.K."/>
            <person name="Zeng Q."/>
            <person name="Gargeya S."/>
            <person name="Fitzgerald M."/>
            <person name="Haas B."/>
            <person name="Abouelleil A."/>
            <person name="Alvarado L."/>
            <person name="Arachchi H.M."/>
            <person name="Berlin A."/>
            <person name="Chapman S.B."/>
            <person name="Gearin G."/>
            <person name="Goldberg J."/>
            <person name="Griggs A."/>
            <person name="Gujja S."/>
            <person name="Hansen M."/>
            <person name="Heiman D."/>
            <person name="Howarth C."/>
            <person name="Larimer J."/>
            <person name="Lui A."/>
            <person name="MacDonald P.J.P."/>
            <person name="McCowen C."/>
            <person name="Montmayeur A."/>
            <person name="Murphy C."/>
            <person name="Neiman D."/>
            <person name="Pearson M."/>
            <person name="Priest M."/>
            <person name="Roberts A."/>
            <person name="Saif S."/>
            <person name="Shea T."/>
            <person name="Sisk P."/>
            <person name="Stolte C."/>
            <person name="Sykes S."/>
            <person name="Wortman J."/>
            <person name="Nusbaum C."/>
            <person name="Birren B."/>
        </authorList>
    </citation>
    <scope>NUCLEOTIDE SEQUENCE [LARGE SCALE GENOMIC DNA]</scope>
    <source>
        <strain evidence="2 3">CL09T03C10</strain>
    </source>
</reference>
<sequence length="264" mass="29512">MPTSPFKSLSLQGRVLQKVFILILYIMRLYKCLVGLMLSLLYVGSLYAQDVKVKEPEGRQSYQRVYLVDLGLGVGFPGLLGDGNSSWHTGKSQGRTAFTSSVQLMTYSPRSNIGYGLLYYAYPNSGTKNYDGVMVSEMNEKTSFYYVAPQISLIKRQLGFPDGIMYVNAGVGYANFKSQGLMLQKEEYKTTRSAVGCNIGIAYEYAFDPRLGIRLAVNCVYARIKGLHKDTGGYPNELSIAPRSNLHLFVPSLELGLSYYMVHW</sequence>
<keyword evidence="1" id="KW-1133">Transmembrane helix</keyword>
<protein>
    <recommendedName>
        <fullName evidence="4">Outer membrane protein beta-barrel domain-containing protein</fullName>
    </recommendedName>
</protein>
<keyword evidence="1" id="KW-0472">Membrane</keyword>
<dbReference type="EMBL" id="AGXW01000008">
    <property type="protein sequence ID" value="EKJ90866.1"/>
    <property type="molecule type" value="Genomic_DNA"/>
</dbReference>
<dbReference type="Proteomes" id="UP000007995">
    <property type="component" value="Unassembled WGS sequence"/>
</dbReference>
<gene>
    <name evidence="2" type="ORF">HMPREF1057_02168</name>
</gene>
<evidence type="ECO:0000313" key="3">
    <source>
        <dbReference type="Proteomes" id="UP000007995"/>
    </source>
</evidence>
<proteinExistence type="predicted"/>
<keyword evidence="1" id="KW-0812">Transmembrane</keyword>
<evidence type="ECO:0000313" key="2">
    <source>
        <dbReference type="EMBL" id="EKJ90866.1"/>
    </source>
</evidence>
<accession>K5CM80</accession>
<evidence type="ECO:0008006" key="4">
    <source>
        <dbReference type="Google" id="ProtNLM"/>
    </source>
</evidence>
<organism evidence="2 3">
    <name type="scientific">Bacteroides finegoldii CL09T03C10</name>
    <dbReference type="NCBI Taxonomy" id="997888"/>
    <lineage>
        <taxon>Bacteria</taxon>
        <taxon>Pseudomonadati</taxon>
        <taxon>Bacteroidota</taxon>
        <taxon>Bacteroidia</taxon>
        <taxon>Bacteroidales</taxon>
        <taxon>Bacteroidaceae</taxon>
        <taxon>Bacteroides</taxon>
    </lineage>
</organism>
<dbReference type="OrthoDB" id="1040006at2"/>